<evidence type="ECO:0000313" key="6">
    <source>
        <dbReference type="EMBL" id="SIT34849.1"/>
    </source>
</evidence>
<evidence type="ECO:0000256" key="1">
    <source>
        <dbReference type="ARBA" id="ARBA00023098"/>
    </source>
</evidence>
<dbReference type="InterPro" id="IPR002641">
    <property type="entry name" value="PNPLA_dom"/>
</dbReference>
<feature type="domain" description="PNPLA" evidence="5">
    <location>
        <begin position="65"/>
        <end position="322"/>
    </location>
</feature>
<dbReference type="InterPro" id="IPR052580">
    <property type="entry name" value="Lipid_Hydrolase"/>
</dbReference>
<evidence type="ECO:0000313" key="7">
    <source>
        <dbReference type="Proteomes" id="UP000187012"/>
    </source>
</evidence>
<dbReference type="EMBL" id="CYGX02000001">
    <property type="protein sequence ID" value="SIT34849.1"/>
    <property type="molecule type" value="Genomic_DNA"/>
</dbReference>
<evidence type="ECO:0000256" key="4">
    <source>
        <dbReference type="SAM" id="Phobius"/>
    </source>
</evidence>
<reference evidence="6 7" key="1">
    <citation type="submission" date="2016-12" db="EMBL/GenBank/DDBJ databases">
        <authorList>
            <person name="Song W.-J."/>
            <person name="Kurnit D.M."/>
        </authorList>
    </citation>
    <scope>NUCLEOTIDE SEQUENCE [LARGE SCALE GENOMIC DNA]</scope>
    <source>
        <strain evidence="6 7">STM7296</strain>
    </source>
</reference>
<keyword evidence="2" id="KW-0442">Lipid degradation</keyword>
<dbReference type="AlphaFoldDB" id="A0A1N7RIA9"/>
<keyword evidence="4" id="KW-1133">Transmembrane helix</keyword>
<dbReference type="GO" id="GO:0016787">
    <property type="term" value="F:hydrolase activity"/>
    <property type="evidence" value="ECO:0007669"/>
    <property type="project" value="UniProtKB-UniRule"/>
</dbReference>
<keyword evidence="4" id="KW-0812">Transmembrane</keyword>
<feature type="transmembrane region" description="Helical" evidence="4">
    <location>
        <begin position="152"/>
        <end position="177"/>
    </location>
</feature>
<protein>
    <recommendedName>
        <fullName evidence="5">PNPLA domain-containing protein</fullName>
    </recommendedName>
</protein>
<keyword evidence="4" id="KW-0472">Membrane</keyword>
<proteinExistence type="predicted"/>
<sequence>MRRELPQARHSVPSTGLSSRPAVGRYLSHARAPGAHEIFLLMHTNDDTTINSRSDVETAPGSAFVVFQGGGAKGIVHVGALAAVEELGIRIQGVAGTSAGAMIAALLAAGYSSKEMLDTATCSNIIASLGAKFRLRGPTDLFSRKGWAFIRVLRLIVPHVKWTPALLLMLVVLLGALEIWRPFTGMALGIALLFIGWRIYRTVSRGVSSVRHVRDFVDHAIAEKSRGRYEAEVTFRQLRTITGTPLKVVATNVTDQCVEVFSYERTPDVVVADAVAASICLPVVFRPWSFSCQRSSGVRADVTRRAFLDGGVTSNLPVWTLDRERAAASDLPTIAFSIQPDHRHDGTGGHWAGALMSSIIAGSMEIHTRAVDRMVHVPISCSLDLFDFDAKLKDLCEAVDKARDAIADVLDKQLTQFPTILRSGCRQITESAVALLLSEDRVWWENDPSEPTLFKVAFAVQAPHEWQLSTPYHFGYADLRGPDIDPEILDGAWESLEPGWFTAPPDEVWSTEHQVILLPVSNADEARRPGSRKTEQPLVVVIETDIRVRSESADEFESFLADLEESVVAFVQDYRVYEAVQRSTGTS</sequence>
<dbReference type="PROSITE" id="PS51635">
    <property type="entry name" value="PNPLA"/>
    <property type="match status" value="1"/>
</dbReference>
<dbReference type="Proteomes" id="UP000187012">
    <property type="component" value="Unassembled WGS sequence"/>
</dbReference>
<dbReference type="PANTHER" id="PTHR46394:SF1">
    <property type="entry name" value="PNPLA DOMAIN-CONTAINING PROTEIN"/>
    <property type="match status" value="1"/>
</dbReference>
<evidence type="ECO:0000256" key="2">
    <source>
        <dbReference type="PROSITE-ProRule" id="PRU01161"/>
    </source>
</evidence>
<dbReference type="SUPFAM" id="SSF52151">
    <property type="entry name" value="FabD/lysophospholipase-like"/>
    <property type="match status" value="1"/>
</dbReference>
<feature type="short sequence motif" description="GXSXG" evidence="2">
    <location>
        <begin position="96"/>
        <end position="100"/>
    </location>
</feature>
<name>A0A1N7RIA9_9BURK</name>
<evidence type="ECO:0000259" key="5">
    <source>
        <dbReference type="PROSITE" id="PS51635"/>
    </source>
</evidence>
<dbReference type="STRING" id="1247936.BN2475_10005"/>
<dbReference type="GO" id="GO:0016042">
    <property type="term" value="P:lipid catabolic process"/>
    <property type="evidence" value="ECO:0007669"/>
    <property type="project" value="UniProtKB-UniRule"/>
</dbReference>
<accession>A0A1N7RIA9</accession>
<gene>
    <name evidence="6" type="ORF">BN2475_10005</name>
</gene>
<feature type="short sequence motif" description="GXGXXG" evidence="2">
    <location>
        <begin position="69"/>
        <end position="74"/>
    </location>
</feature>
<evidence type="ECO:0000256" key="3">
    <source>
        <dbReference type="SAM" id="MobiDB-lite"/>
    </source>
</evidence>
<dbReference type="Gene3D" id="3.40.1090.10">
    <property type="entry name" value="Cytosolic phospholipase A2 catalytic domain"/>
    <property type="match status" value="2"/>
</dbReference>
<organism evidence="6 7">
    <name type="scientific">Paraburkholderia ribeironis</name>
    <dbReference type="NCBI Taxonomy" id="1247936"/>
    <lineage>
        <taxon>Bacteria</taxon>
        <taxon>Pseudomonadati</taxon>
        <taxon>Pseudomonadota</taxon>
        <taxon>Betaproteobacteria</taxon>
        <taxon>Burkholderiales</taxon>
        <taxon>Burkholderiaceae</taxon>
        <taxon>Paraburkholderia</taxon>
    </lineage>
</organism>
<feature type="short sequence motif" description="DGA/G" evidence="2">
    <location>
        <begin position="309"/>
        <end position="311"/>
    </location>
</feature>
<feature type="transmembrane region" description="Helical" evidence="4">
    <location>
        <begin position="183"/>
        <end position="200"/>
    </location>
</feature>
<dbReference type="Pfam" id="PF01734">
    <property type="entry name" value="Patatin"/>
    <property type="match status" value="1"/>
</dbReference>
<feature type="active site" description="Proton acceptor" evidence="2">
    <location>
        <position position="309"/>
    </location>
</feature>
<keyword evidence="2" id="KW-0378">Hydrolase</keyword>
<dbReference type="PANTHER" id="PTHR46394">
    <property type="entry name" value="ANNEXIN"/>
    <property type="match status" value="1"/>
</dbReference>
<keyword evidence="1 2" id="KW-0443">Lipid metabolism</keyword>
<dbReference type="InterPro" id="IPR016035">
    <property type="entry name" value="Acyl_Trfase/lysoPLipase"/>
</dbReference>
<feature type="active site" description="Nucleophile" evidence="2">
    <location>
        <position position="98"/>
    </location>
</feature>
<feature type="region of interest" description="Disordered" evidence="3">
    <location>
        <begin position="1"/>
        <end position="20"/>
    </location>
</feature>
<keyword evidence="7" id="KW-1185">Reference proteome</keyword>